<dbReference type="Pfam" id="PF10411">
    <property type="entry name" value="DsbC_N"/>
    <property type="match status" value="1"/>
</dbReference>
<keyword evidence="3 5" id="KW-0732">Signal</keyword>
<dbReference type="PANTHER" id="PTHR35272">
    <property type="entry name" value="THIOL:DISULFIDE INTERCHANGE PROTEIN DSBC-RELATED"/>
    <property type="match status" value="1"/>
</dbReference>
<dbReference type="RefSeq" id="WP_068548532.1">
    <property type="nucleotide sequence ID" value="NZ_AP013035.1"/>
</dbReference>
<evidence type="ECO:0000256" key="5">
    <source>
        <dbReference type="SAM" id="SignalP"/>
    </source>
</evidence>
<dbReference type="Pfam" id="PF13462">
    <property type="entry name" value="Thioredoxin_4"/>
    <property type="match status" value="1"/>
</dbReference>
<dbReference type="PANTHER" id="PTHR35272:SF3">
    <property type="entry name" value="THIOL:DISULFIDE INTERCHANGE PROTEIN DSBC"/>
    <property type="match status" value="1"/>
</dbReference>
<dbReference type="GO" id="GO:0003756">
    <property type="term" value="F:protein disulfide isomerase activity"/>
    <property type="evidence" value="ECO:0007669"/>
    <property type="project" value="UniProtKB-EC"/>
</dbReference>
<dbReference type="EC" id="5.3.4.1" evidence="7"/>
<dbReference type="GO" id="GO:0042597">
    <property type="term" value="C:periplasmic space"/>
    <property type="evidence" value="ECO:0007669"/>
    <property type="project" value="UniProtKB-SubCell"/>
</dbReference>
<dbReference type="InterPro" id="IPR036249">
    <property type="entry name" value="Thioredoxin-like_sf"/>
</dbReference>
<dbReference type="InterPro" id="IPR018950">
    <property type="entry name" value="DiS-bond_isomerase_DsbC/G_N"/>
</dbReference>
<dbReference type="OrthoDB" id="12976at2"/>
<feature type="domain" description="Thioredoxin" evidence="6">
    <location>
        <begin position="75"/>
        <end position="258"/>
    </location>
</feature>
<evidence type="ECO:0000313" key="8">
    <source>
        <dbReference type="Proteomes" id="UP000063234"/>
    </source>
</evidence>
<dbReference type="SUPFAM" id="SSF54423">
    <property type="entry name" value="DsbC/DsbG N-terminal domain-like"/>
    <property type="match status" value="1"/>
</dbReference>
<dbReference type="InterPro" id="IPR051470">
    <property type="entry name" value="Thiol:disulfide_interchange"/>
</dbReference>
<gene>
    <name evidence="7" type="ORF">TST_0038</name>
</gene>
<name>A0A0S3QR86_THET7</name>
<comment type="subcellular location">
    <subcellularLocation>
        <location evidence="1">Periplasm</location>
    </subcellularLocation>
</comment>
<dbReference type="Proteomes" id="UP000063234">
    <property type="component" value="Chromosome"/>
</dbReference>
<dbReference type="InterPro" id="IPR009094">
    <property type="entry name" value="DiS-bond_isomerase_DsbC/G_N_sf"/>
</dbReference>
<keyword evidence="4" id="KW-0574">Periplasm</keyword>
<dbReference type="SUPFAM" id="SSF52833">
    <property type="entry name" value="Thioredoxin-like"/>
    <property type="match status" value="1"/>
</dbReference>
<keyword evidence="8" id="KW-1185">Reference proteome</keyword>
<dbReference type="Gene3D" id="3.10.450.70">
    <property type="entry name" value="Disulphide bond isomerase, DsbC/G, N-terminal"/>
    <property type="match status" value="1"/>
</dbReference>
<evidence type="ECO:0000259" key="6">
    <source>
        <dbReference type="PROSITE" id="PS51352"/>
    </source>
</evidence>
<protein>
    <submittedName>
        <fullName evidence="7">Thiol:disulfide interchange protein DsbC</fullName>
        <ecNumber evidence="7">5.3.4.1</ecNumber>
    </submittedName>
</protein>
<feature type="chain" id="PRO_5006616342" evidence="5">
    <location>
        <begin position="20"/>
        <end position="262"/>
    </location>
</feature>
<dbReference type="PROSITE" id="PS51352">
    <property type="entry name" value="THIOREDOXIN_2"/>
    <property type="match status" value="1"/>
</dbReference>
<keyword evidence="7" id="KW-0413">Isomerase</keyword>
<organism evidence="7 8">
    <name type="scientific">Thermosulfidibacter takaii (strain DSM 17441 / JCM 13301 / NBRC 103674 / ABI70S6)</name>
    <dbReference type="NCBI Taxonomy" id="1298851"/>
    <lineage>
        <taxon>Bacteria</taxon>
        <taxon>Pseudomonadati</taxon>
        <taxon>Thermosulfidibacterota</taxon>
        <taxon>Thermosulfidibacteria</taxon>
        <taxon>Thermosulfidibacterales</taxon>
        <taxon>Thermosulfidibacteraceae</taxon>
    </lineage>
</organism>
<proteinExistence type="inferred from homology"/>
<comment type="similarity">
    <text evidence="2">Belongs to the thioredoxin family. DsbC subfamily.</text>
</comment>
<dbReference type="AlphaFoldDB" id="A0A0S3QR86"/>
<reference evidence="8" key="1">
    <citation type="journal article" date="2018" name="Science">
        <title>A primordial and reversible TCA cycle in a facultatively chemolithoautotrophic thermophile.</title>
        <authorList>
            <person name="Nunoura T."/>
            <person name="Chikaraishi Y."/>
            <person name="Izaki R."/>
            <person name="Suwa T."/>
            <person name="Sato T."/>
            <person name="Harada T."/>
            <person name="Mori K."/>
            <person name="Kato Y."/>
            <person name="Miyazaki M."/>
            <person name="Shimamura S."/>
            <person name="Yanagawa K."/>
            <person name="Shuto A."/>
            <person name="Ohkouchi N."/>
            <person name="Fujita N."/>
            <person name="Takaki Y."/>
            <person name="Atomi H."/>
            <person name="Takai K."/>
        </authorList>
    </citation>
    <scope>NUCLEOTIDE SEQUENCE [LARGE SCALE GENOMIC DNA]</scope>
    <source>
        <strain evidence="8">DSM 17441 / JCM 13301 / NBRC 103674 / ABI70S6</strain>
    </source>
</reference>
<accession>A0A0S3QR86</accession>
<sequence length="262" mass="29697">MRYLVGFLAFLLLTVNSFGKVPEAVTAKVKKIVGKEAKIVGVEPLPIKGLYGVFLQGTRGMGVIVVTEDGNYLILGKILKVQDINKPEDVIAEIAKKKRYLKPPKPKKVDMSKIDIKNSPRIGKEEAPEIVLYFDPTCPFCKKELATLREMEKKGEVAFYPKYFIVHGKTAKEKAIEAECIREAYGKEAYYDYLLEGKKPKKEAKCDKEAIKKRIERDIKEAKELGITGTPTWIYNKEMYVGYRPESEVKRIIDKGKGSKVE</sequence>
<evidence type="ECO:0000313" key="7">
    <source>
        <dbReference type="EMBL" id="BAT70848.1"/>
    </source>
</evidence>
<evidence type="ECO:0000256" key="2">
    <source>
        <dbReference type="ARBA" id="ARBA00009813"/>
    </source>
</evidence>
<dbReference type="Gene3D" id="3.40.30.10">
    <property type="entry name" value="Glutaredoxin"/>
    <property type="match status" value="1"/>
</dbReference>
<evidence type="ECO:0000256" key="3">
    <source>
        <dbReference type="ARBA" id="ARBA00022729"/>
    </source>
</evidence>
<evidence type="ECO:0000256" key="1">
    <source>
        <dbReference type="ARBA" id="ARBA00004418"/>
    </source>
</evidence>
<evidence type="ECO:0000256" key="4">
    <source>
        <dbReference type="ARBA" id="ARBA00022764"/>
    </source>
</evidence>
<dbReference type="InterPro" id="IPR012336">
    <property type="entry name" value="Thioredoxin-like_fold"/>
</dbReference>
<dbReference type="KEGG" id="ttk:TST_0038"/>
<dbReference type="STRING" id="1298851.TST_0038"/>
<feature type="signal peptide" evidence="5">
    <location>
        <begin position="1"/>
        <end position="19"/>
    </location>
</feature>
<dbReference type="InterPro" id="IPR013766">
    <property type="entry name" value="Thioredoxin_domain"/>
</dbReference>
<dbReference type="EMBL" id="AP013035">
    <property type="protein sequence ID" value="BAT70848.1"/>
    <property type="molecule type" value="Genomic_DNA"/>
</dbReference>